<sequence>MENNKSAVREDKADINSATSTKKGLQAIIENVFRRFSTAGFVLFLLPIAVVFIFCIAVALTPGIMLFQWASDVVVNYPFVLKAFCYGLCGGGAFIGFIFTLIFIVPLMNLPCLPFVKSYRGAWFSIESIPWFYHNALTYLVRYTVLDFLTPSPLNILFFKMMGMKIGKGVMINSSNISDPCLIKLGDYVTIGGSAYMMAHYGMKGFLIIDKLHIKRGAMIGLSAKILGGVTIGEKAVVAPNTAVLPKTIIKDGEKFGVPVSNGSSAVTEAS</sequence>
<keyword evidence="2" id="KW-1185">Reference proteome</keyword>
<dbReference type="OrthoDB" id="9801697at2"/>
<evidence type="ECO:0000313" key="1">
    <source>
        <dbReference type="EMBL" id="AUN98709.1"/>
    </source>
</evidence>
<gene>
    <name evidence="1" type="ORF">C0V70_11465</name>
</gene>
<dbReference type="Proteomes" id="UP000235584">
    <property type="component" value="Chromosome"/>
</dbReference>
<dbReference type="EMBL" id="CP025704">
    <property type="protein sequence ID" value="AUN98709.1"/>
    <property type="molecule type" value="Genomic_DNA"/>
</dbReference>
<protein>
    <submittedName>
        <fullName evidence="1">Uncharacterized protein</fullName>
    </submittedName>
</protein>
<accession>A0A2K9NT61</accession>
<name>A0A2K9NT61_BACTC</name>
<dbReference type="SUPFAM" id="SSF51161">
    <property type="entry name" value="Trimeric LpxA-like enzymes"/>
    <property type="match status" value="1"/>
</dbReference>
<proteinExistence type="predicted"/>
<dbReference type="KEGG" id="bsto:C0V70_11465"/>
<evidence type="ECO:0000313" key="2">
    <source>
        <dbReference type="Proteomes" id="UP000235584"/>
    </source>
</evidence>
<dbReference type="Gene3D" id="2.160.10.10">
    <property type="entry name" value="Hexapeptide repeat proteins"/>
    <property type="match status" value="1"/>
</dbReference>
<dbReference type="AlphaFoldDB" id="A0A2K9NT61"/>
<dbReference type="InterPro" id="IPR011004">
    <property type="entry name" value="Trimer_LpxA-like_sf"/>
</dbReference>
<organism evidence="1 2">
    <name type="scientific">Bacteriovorax stolpii</name>
    <name type="common">Bdellovibrio stolpii</name>
    <dbReference type="NCBI Taxonomy" id="960"/>
    <lineage>
        <taxon>Bacteria</taxon>
        <taxon>Pseudomonadati</taxon>
        <taxon>Bdellovibrionota</taxon>
        <taxon>Bacteriovoracia</taxon>
        <taxon>Bacteriovoracales</taxon>
        <taxon>Bacteriovoracaceae</taxon>
        <taxon>Bacteriovorax</taxon>
    </lineage>
</organism>
<dbReference type="RefSeq" id="WP_102244000.1">
    <property type="nucleotide sequence ID" value="NZ_CP025704.1"/>
</dbReference>
<reference evidence="1 2" key="1">
    <citation type="submission" date="2018-01" db="EMBL/GenBank/DDBJ databases">
        <title>Complete genome sequence of Bacteriovorax stolpii DSM12778.</title>
        <authorList>
            <person name="Tang B."/>
            <person name="Chang J."/>
        </authorList>
    </citation>
    <scope>NUCLEOTIDE SEQUENCE [LARGE SCALE GENOMIC DNA]</scope>
    <source>
        <strain evidence="1 2">DSM 12778</strain>
    </source>
</reference>